<dbReference type="InterPro" id="IPR005174">
    <property type="entry name" value="KIB1-4_b-propeller"/>
</dbReference>
<reference evidence="2 3" key="1">
    <citation type="journal article" date="2013" name="Front. Plant Sci.">
        <title>The Reference Genome of the Halophytic Plant Eutrema salsugineum.</title>
        <authorList>
            <person name="Yang R."/>
            <person name="Jarvis D.E."/>
            <person name="Chen H."/>
            <person name="Beilstein M.A."/>
            <person name="Grimwood J."/>
            <person name="Jenkins J."/>
            <person name="Shu S."/>
            <person name="Prochnik S."/>
            <person name="Xin M."/>
            <person name="Ma C."/>
            <person name="Schmutz J."/>
            <person name="Wing R.A."/>
            <person name="Mitchell-Olds T."/>
            <person name="Schumaker K.S."/>
            <person name="Wang X."/>
        </authorList>
    </citation>
    <scope>NUCLEOTIDE SEQUENCE [LARGE SCALE GENOMIC DNA]</scope>
</reference>
<name>V4KF34_EUTSA</name>
<accession>V4KF34</accession>
<dbReference type="EMBL" id="KI517683">
    <property type="protein sequence ID" value="ESQ36370.1"/>
    <property type="molecule type" value="Genomic_DNA"/>
</dbReference>
<feature type="domain" description="KIB1-4 beta-propeller" evidence="1">
    <location>
        <begin position="73"/>
        <end position="283"/>
    </location>
</feature>
<evidence type="ECO:0000259" key="1">
    <source>
        <dbReference type="Pfam" id="PF03478"/>
    </source>
</evidence>
<organism evidence="2 3">
    <name type="scientific">Eutrema salsugineum</name>
    <name type="common">Saltwater cress</name>
    <name type="synonym">Sisymbrium salsugineum</name>
    <dbReference type="NCBI Taxonomy" id="72664"/>
    <lineage>
        <taxon>Eukaryota</taxon>
        <taxon>Viridiplantae</taxon>
        <taxon>Streptophyta</taxon>
        <taxon>Embryophyta</taxon>
        <taxon>Tracheophyta</taxon>
        <taxon>Spermatophyta</taxon>
        <taxon>Magnoliopsida</taxon>
        <taxon>eudicotyledons</taxon>
        <taxon>Gunneridae</taxon>
        <taxon>Pentapetalae</taxon>
        <taxon>rosids</taxon>
        <taxon>malvids</taxon>
        <taxon>Brassicales</taxon>
        <taxon>Brassicaceae</taxon>
        <taxon>Eutremeae</taxon>
        <taxon>Eutrema</taxon>
    </lineage>
</organism>
<dbReference type="PANTHER" id="PTHR44259:SF89">
    <property type="entry name" value="DUF295 DOMAIN-CONTAINING PROTEIN-RELATED"/>
    <property type="match status" value="1"/>
</dbReference>
<dbReference type="AlphaFoldDB" id="V4KF34"/>
<feature type="non-terminal residue" evidence="2">
    <location>
        <position position="1"/>
    </location>
</feature>
<dbReference type="OMA" id="NMIHESA"/>
<dbReference type="KEGG" id="eus:EUTSA_v10009589mg"/>
<gene>
    <name evidence="2" type="ORF">EUTSA_v10009589mg</name>
</gene>
<protein>
    <recommendedName>
        <fullName evidence="1">KIB1-4 beta-propeller domain-containing protein</fullName>
    </recommendedName>
</protein>
<evidence type="ECO:0000313" key="2">
    <source>
        <dbReference type="EMBL" id="ESQ36370.1"/>
    </source>
</evidence>
<dbReference type="PANTHER" id="PTHR44259">
    <property type="entry name" value="OS07G0183000 PROTEIN-RELATED"/>
    <property type="match status" value="1"/>
</dbReference>
<keyword evidence="3" id="KW-1185">Reference proteome</keyword>
<dbReference type="Pfam" id="PF03478">
    <property type="entry name" value="Beta-prop_KIB1-4"/>
    <property type="match status" value="1"/>
</dbReference>
<evidence type="ECO:0000313" key="3">
    <source>
        <dbReference type="Proteomes" id="UP000030689"/>
    </source>
</evidence>
<dbReference type="InterPro" id="IPR050942">
    <property type="entry name" value="F-box_BR-signaling"/>
</dbReference>
<dbReference type="Proteomes" id="UP000030689">
    <property type="component" value="Unassembled WGS sequence"/>
</dbReference>
<dbReference type="Gramene" id="ESQ36370">
    <property type="protein sequence ID" value="ESQ36370"/>
    <property type="gene ID" value="EUTSA_v10009589mg"/>
</dbReference>
<sequence length="318" mass="35904">ERETYLLSSERRKFATTLMLYVCIHKSVRLISTSPYLTVGTRVKDVLSGGCNIGDILLLDPAKEELATIPDKTIPKELMEEEMIGASHGWAFFSSKSNPTVIPLPRLTALSPDQPDEVCNVAMSSSSPHHQDNDEEDCVVAIKFFGRQLSMCRPGLDLEWTNISTPVFCCDSSNLIPELHELSFRDHPVLDRSQWELLNSCFRTEYLVESPSDGERFLVKWYTLAFSIIPRFMVFREEETTEGSIMCYTEDIGDMCIFLASNEAFCIPASSSPSLDPNTIYFMGRGLGFFHLTTGEAHHYKTLDGVLSTHYWLPPFSI</sequence>
<proteinExistence type="predicted"/>